<accession>A0A286GFG0</accession>
<keyword evidence="2" id="KW-0472">Membrane</keyword>
<dbReference type="Proteomes" id="UP000219621">
    <property type="component" value="Unassembled WGS sequence"/>
</dbReference>
<evidence type="ECO:0000313" key="7">
    <source>
        <dbReference type="Proteomes" id="UP000219621"/>
    </source>
</evidence>
<proteinExistence type="predicted"/>
<feature type="chain" id="PRO_5013398264" evidence="4">
    <location>
        <begin position="26"/>
        <end position="154"/>
    </location>
</feature>
<dbReference type="InterPro" id="IPR026592">
    <property type="entry name" value="BamE"/>
</dbReference>
<gene>
    <name evidence="6" type="ORF">SAMN05421508_103435</name>
</gene>
<dbReference type="PANTHER" id="PTHR37482">
    <property type="entry name" value="OUTER MEMBRANE PROTEIN ASSEMBLY FACTOR BAME"/>
    <property type="match status" value="1"/>
</dbReference>
<dbReference type="Pfam" id="PF04355">
    <property type="entry name" value="BamE"/>
    <property type="match status" value="1"/>
</dbReference>
<protein>
    <submittedName>
        <fullName evidence="6">Beta-barrel assembly machine subunit BamE</fullName>
    </submittedName>
</protein>
<keyword evidence="3" id="KW-0998">Cell outer membrane</keyword>
<evidence type="ECO:0000313" key="6">
    <source>
        <dbReference type="EMBL" id="SOD94261.1"/>
    </source>
</evidence>
<keyword evidence="7" id="KW-1185">Reference proteome</keyword>
<evidence type="ECO:0000256" key="4">
    <source>
        <dbReference type="SAM" id="SignalP"/>
    </source>
</evidence>
<dbReference type="InterPro" id="IPR007450">
    <property type="entry name" value="BamE_dom"/>
</dbReference>
<evidence type="ECO:0000256" key="3">
    <source>
        <dbReference type="ARBA" id="ARBA00023237"/>
    </source>
</evidence>
<dbReference type="Gene3D" id="3.30.1450.10">
    <property type="match status" value="1"/>
</dbReference>
<reference evidence="6 7" key="1">
    <citation type="submission" date="2017-09" db="EMBL/GenBank/DDBJ databases">
        <authorList>
            <person name="Ehlers B."/>
            <person name="Leendertz F.H."/>
        </authorList>
    </citation>
    <scope>NUCLEOTIDE SEQUENCE [LARGE SCALE GENOMIC DNA]</scope>
    <source>
        <strain evidence="6 7">USBA 140</strain>
    </source>
</reference>
<feature type="signal peptide" evidence="4">
    <location>
        <begin position="1"/>
        <end position="25"/>
    </location>
</feature>
<dbReference type="PANTHER" id="PTHR37482:SF1">
    <property type="entry name" value="OUTER MEMBRANE PROTEIN ASSEMBLY FACTOR BAME"/>
    <property type="match status" value="1"/>
</dbReference>
<evidence type="ECO:0000256" key="1">
    <source>
        <dbReference type="ARBA" id="ARBA00022729"/>
    </source>
</evidence>
<evidence type="ECO:0000256" key="2">
    <source>
        <dbReference type="ARBA" id="ARBA00023136"/>
    </source>
</evidence>
<dbReference type="RefSeq" id="WP_097278900.1">
    <property type="nucleotide sequence ID" value="NZ_OCNJ01000003.1"/>
</dbReference>
<evidence type="ECO:0000259" key="5">
    <source>
        <dbReference type="Pfam" id="PF04355"/>
    </source>
</evidence>
<dbReference type="GO" id="GO:1990063">
    <property type="term" value="C:Bam protein complex"/>
    <property type="evidence" value="ECO:0007669"/>
    <property type="project" value="TreeGrafter"/>
</dbReference>
<dbReference type="PROSITE" id="PS51257">
    <property type="entry name" value="PROKAR_LIPOPROTEIN"/>
    <property type="match status" value="1"/>
</dbReference>
<dbReference type="GO" id="GO:0051205">
    <property type="term" value="P:protein insertion into membrane"/>
    <property type="evidence" value="ECO:0007669"/>
    <property type="project" value="TreeGrafter"/>
</dbReference>
<feature type="domain" description="Outer membrane protein assembly factor BamE" evidence="5">
    <location>
        <begin position="35"/>
        <end position="109"/>
    </location>
</feature>
<dbReference type="InterPro" id="IPR037873">
    <property type="entry name" value="BamE-like"/>
</dbReference>
<organism evidence="6 7">
    <name type="scientific">Caenispirillum bisanense</name>
    <dbReference type="NCBI Taxonomy" id="414052"/>
    <lineage>
        <taxon>Bacteria</taxon>
        <taxon>Pseudomonadati</taxon>
        <taxon>Pseudomonadota</taxon>
        <taxon>Alphaproteobacteria</taxon>
        <taxon>Rhodospirillales</taxon>
        <taxon>Novispirillaceae</taxon>
        <taxon>Caenispirillum</taxon>
    </lineage>
</organism>
<dbReference type="GO" id="GO:0043165">
    <property type="term" value="P:Gram-negative-bacterium-type cell outer membrane assembly"/>
    <property type="evidence" value="ECO:0007669"/>
    <property type="project" value="TreeGrafter"/>
</dbReference>
<dbReference type="OrthoDB" id="7160681at2"/>
<name>A0A286GFG0_9PROT</name>
<dbReference type="AlphaFoldDB" id="A0A286GFG0"/>
<dbReference type="GO" id="GO:0030674">
    <property type="term" value="F:protein-macromolecule adaptor activity"/>
    <property type="evidence" value="ECO:0007669"/>
    <property type="project" value="TreeGrafter"/>
</dbReference>
<keyword evidence="1 4" id="KW-0732">Signal</keyword>
<sequence>MTYLPRPARTAGRLTLALAALTVLAACSADIAPRGNEPAPELLAQVKPGELTRGDVRALLGSPSTTSAFGDETWYYISSQTTQWAFNATEELQRQVVAISFDDRGIVKDVRTMDETAGRDVEIVDRTTPTPGREETIIQQLLGNLGRFNKDAAK</sequence>
<dbReference type="EMBL" id="OCNJ01000003">
    <property type="protein sequence ID" value="SOD94261.1"/>
    <property type="molecule type" value="Genomic_DNA"/>
</dbReference>